<reference evidence="2 3" key="1">
    <citation type="submission" date="2018-08" db="EMBL/GenBank/DDBJ databases">
        <title>Proposal of Muricauda 72 sp.nov. and Muricauda NH166 sp.nov., isolated from seawater.</title>
        <authorList>
            <person name="Cheng H."/>
            <person name="Wu Y.-H."/>
            <person name="Guo L.-L."/>
            <person name="Xu X.-W."/>
        </authorList>
    </citation>
    <scope>NUCLEOTIDE SEQUENCE [LARGE SCALE GENOMIC DNA]</scope>
    <source>
        <strain evidence="2 3">NH166</strain>
    </source>
</reference>
<dbReference type="EMBL" id="QXFJ01000008">
    <property type="protein sequence ID" value="RIV73690.1"/>
    <property type="molecule type" value="Genomic_DNA"/>
</dbReference>
<feature type="transmembrane region" description="Helical" evidence="1">
    <location>
        <begin position="89"/>
        <end position="107"/>
    </location>
</feature>
<comment type="caution">
    <text evidence="2">The sequence shown here is derived from an EMBL/GenBank/DDBJ whole genome shotgun (WGS) entry which is preliminary data.</text>
</comment>
<organism evidence="2 3">
    <name type="scientific">Flagellimonas aequoris</name>
    <dbReference type="NCBI Taxonomy" id="2306997"/>
    <lineage>
        <taxon>Bacteria</taxon>
        <taxon>Pseudomonadati</taxon>
        <taxon>Bacteroidota</taxon>
        <taxon>Flavobacteriia</taxon>
        <taxon>Flavobacteriales</taxon>
        <taxon>Flavobacteriaceae</taxon>
        <taxon>Flagellimonas</taxon>
    </lineage>
</organism>
<evidence type="ECO:0000313" key="2">
    <source>
        <dbReference type="EMBL" id="RIV73690.1"/>
    </source>
</evidence>
<keyword evidence="1" id="KW-0472">Membrane</keyword>
<keyword evidence="1" id="KW-0812">Transmembrane</keyword>
<feature type="transmembrane region" description="Helical" evidence="1">
    <location>
        <begin position="59"/>
        <end position="77"/>
    </location>
</feature>
<gene>
    <name evidence="2" type="ORF">D2U88_01225</name>
</gene>
<proteinExistence type="predicted"/>
<dbReference type="AlphaFoldDB" id="A0A418NBV0"/>
<keyword evidence="1" id="KW-1133">Transmembrane helix</keyword>
<name>A0A418NBV0_9FLAO</name>
<feature type="transmembrane region" description="Helical" evidence="1">
    <location>
        <begin position="12"/>
        <end position="39"/>
    </location>
</feature>
<accession>A0A418NBV0</accession>
<sequence length="108" mass="12479">MLKKIASSKTNYLSILVHVIGALTLYAVITISIFLLFYFLLDEGFGSDPNRTSRFSTFMVFYFPLICISSLIILRVVEKAKQTQFEKAKTYLITLIISTALYLYFWLK</sequence>
<dbReference type="Proteomes" id="UP000284189">
    <property type="component" value="Unassembled WGS sequence"/>
</dbReference>
<evidence type="ECO:0000256" key="1">
    <source>
        <dbReference type="SAM" id="Phobius"/>
    </source>
</evidence>
<evidence type="ECO:0000313" key="3">
    <source>
        <dbReference type="Proteomes" id="UP000284189"/>
    </source>
</evidence>
<protein>
    <submittedName>
        <fullName evidence="2">Uncharacterized protein</fullName>
    </submittedName>
</protein>